<reference evidence="2" key="1">
    <citation type="submission" date="2019-10" db="EMBL/GenBank/DDBJ databases">
        <authorList>
            <consortium name="DOE Joint Genome Institute"/>
            <person name="Kuo A."/>
            <person name="Miyauchi S."/>
            <person name="Kiss E."/>
            <person name="Drula E."/>
            <person name="Kohler A."/>
            <person name="Sanchez-Garcia M."/>
            <person name="Andreopoulos B."/>
            <person name="Barry K.W."/>
            <person name="Bonito G."/>
            <person name="Buee M."/>
            <person name="Carver A."/>
            <person name="Chen C."/>
            <person name="Cichocki N."/>
            <person name="Clum A."/>
            <person name="Culley D."/>
            <person name="Crous P.W."/>
            <person name="Fauchery L."/>
            <person name="Girlanda M."/>
            <person name="Hayes R."/>
            <person name="Keri Z."/>
            <person name="LaButti K."/>
            <person name="Lipzen A."/>
            <person name="Lombard V."/>
            <person name="Magnuson J."/>
            <person name="Maillard F."/>
            <person name="Morin E."/>
            <person name="Murat C."/>
            <person name="Nolan M."/>
            <person name="Ohm R."/>
            <person name="Pangilinan J."/>
            <person name="Pereira M."/>
            <person name="Perotto S."/>
            <person name="Peter M."/>
            <person name="Riley R."/>
            <person name="Sitrit Y."/>
            <person name="Stielow B."/>
            <person name="Szollosi G."/>
            <person name="Zifcakova L."/>
            <person name="Stursova M."/>
            <person name="Spatafora J.W."/>
            <person name="Tedersoo L."/>
            <person name="Vaario L.-M."/>
            <person name="Yamada A."/>
            <person name="Yan M."/>
            <person name="Wang P."/>
            <person name="Xu J."/>
            <person name="Bruns T."/>
            <person name="Baldrian P."/>
            <person name="Vilgalys R."/>
            <person name="Henrissat B."/>
            <person name="Grigoriev I.V."/>
            <person name="Hibbett D."/>
            <person name="Nagy L.G."/>
            <person name="Martin F.M."/>
        </authorList>
    </citation>
    <scope>NUCLEOTIDE SEQUENCE</scope>
    <source>
        <strain evidence="2">BED1</strain>
    </source>
</reference>
<gene>
    <name evidence="2" type="ORF">L210DRAFT_1058351</name>
</gene>
<feature type="region of interest" description="Disordered" evidence="1">
    <location>
        <begin position="55"/>
        <end position="85"/>
    </location>
</feature>
<reference evidence="2" key="2">
    <citation type="journal article" date="2020" name="Nat. Commun.">
        <title>Large-scale genome sequencing of mycorrhizal fungi provides insights into the early evolution of symbiotic traits.</title>
        <authorList>
            <person name="Miyauchi S."/>
            <person name="Kiss E."/>
            <person name="Kuo A."/>
            <person name="Drula E."/>
            <person name="Kohler A."/>
            <person name="Sanchez-Garcia M."/>
            <person name="Morin E."/>
            <person name="Andreopoulos B."/>
            <person name="Barry K.W."/>
            <person name="Bonito G."/>
            <person name="Buee M."/>
            <person name="Carver A."/>
            <person name="Chen C."/>
            <person name="Cichocki N."/>
            <person name="Clum A."/>
            <person name="Culley D."/>
            <person name="Crous P.W."/>
            <person name="Fauchery L."/>
            <person name="Girlanda M."/>
            <person name="Hayes R.D."/>
            <person name="Keri Z."/>
            <person name="LaButti K."/>
            <person name="Lipzen A."/>
            <person name="Lombard V."/>
            <person name="Magnuson J."/>
            <person name="Maillard F."/>
            <person name="Murat C."/>
            <person name="Nolan M."/>
            <person name="Ohm R.A."/>
            <person name="Pangilinan J."/>
            <person name="Pereira M.F."/>
            <person name="Perotto S."/>
            <person name="Peter M."/>
            <person name="Pfister S."/>
            <person name="Riley R."/>
            <person name="Sitrit Y."/>
            <person name="Stielow J.B."/>
            <person name="Szollosi G."/>
            <person name="Zifcakova L."/>
            <person name="Stursova M."/>
            <person name="Spatafora J.W."/>
            <person name="Tedersoo L."/>
            <person name="Vaario L.M."/>
            <person name="Yamada A."/>
            <person name="Yan M."/>
            <person name="Wang P."/>
            <person name="Xu J."/>
            <person name="Bruns T."/>
            <person name="Baldrian P."/>
            <person name="Vilgalys R."/>
            <person name="Dunand C."/>
            <person name="Henrissat B."/>
            <person name="Grigoriev I.V."/>
            <person name="Hibbett D."/>
            <person name="Nagy L.G."/>
            <person name="Martin F.M."/>
        </authorList>
    </citation>
    <scope>NUCLEOTIDE SEQUENCE</scope>
    <source>
        <strain evidence="2">BED1</strain>
    </source>
</reference>
<proteinExistence type="predicted"/>
<dbReference type="EMBL" id="WHUW01000200">
    <property type="protein sequence ID" value="KAF8418368.1"/>
    <property type="molecule type" value="Genomic_DNA"/>
</dbReference>
<dbReference type="AlphaFoldDB" id="A0AAD4BCI3"/>
<feature type="compositionally biased region" description="Polar residues" evidence="1">
    <location>
        <begin position="58"/>
        <end position="79"/>
    </location>
</feature>
<accession>A0AAD4BCI3</accession>
<protein>
    <submittedName>
        <fullName evidence="2">Uncharacterized protein</fullName>
    </submittedName>
</protein>
<organism evidence="2 3">
    <name type="scientific">Boletus edulis BED1</name>
    <dbReference type="NCBI Taxonomy" id="1328754"/>
    <lineage>
        <taxon>Eukaryota</taxon>
        <taxon>Fungi</taxon>
        <taxon>Dikarya</taxon>
        <taxon>Basidiomycota</taxon>
        <taxon>Agaricomycotina</taxon>
        <taxon>Agaricomycetes</taxon>
        <taxon>Agaricomycetidae</taxon>
        <taxon>Boletales</taxon>
        <taxon>Boletineae</taxon>
        <taxon>Boletaceae</taxon>
        <taxon>Boletoideae</taxon>
        <taxon>Boletus</taxon>
    </lineage>
</organism>
<evidence type="ECO:0000256" key="1">
    <source>
        <dbReference type="SAM" id="MobiDB-lite"/>
    </source>
</evidence>
<dbReference type="Proteomes" id="UP001194468">
    <property type="component" value="Unassembled WGS sequence"/>
</dbReference>
<evidence type="ECO:0000313" key="2">
    <source>
        <dbReference type="EMBL" id="KAF8418368.1"/>
    </source>
</evidence>
<evidence type="ECO:0000313" key="3">
    <source>
        <dbReference type="Proteomes" id="UP001194468"/>
    </source>
</evidence>
<sequence>MTYIARSPDGQLIASSSNYVKVVQTWRTATHVITGGEDHTVYIGPVRDNVERIDEAESQSTTALPSKTATAPKSTTVSRGRTESQ</sequence>
<comment type="caution">
    <text evidence="2">The sequence shown here is derived from an EMBL/GenBank/DDBJ whole genome shotgun (WGS) entry which is preliminary data.</text>
</comment>
<keyword evidence="3" id="KW-1185">Reference proteome</keyword>
<name>A0AAD4BCI3_BOLED</name>